<accession>A0A084FV11</accession>
<protein>
    <recommendedName>
        <fullName evidence="1">Heterokaryon incompatibility domain-containing protein</fullName>
    </recommendedName>
</protein>
<keyword evidence="3" id="KW-1185">Reference proteome</keyword>
<dbReference type="OrthoDB" id="194358at2759"/>
<comment type="caution">
    <text evidence="2">The sequence shown here is derived from an EMBL/GenBank/DDBJ whole genome shotgun (WGS) entry which is preliminary data.</text>
</comment>
<dbReference type="InterPro" id="IPR052895">
    <property type="entry name" value="HetReg/Transcr_Mod"/>
</dbReference>
<organism evidence="2 3">
    <name type="scientific">Pseudallescheria apiosperma</name>
    <name type="common">Scedosporium apiospermum</name>
    <dbReference type="NCBI Taxonomy" id="563466"/>
    <lineage>
        <taxon>Eukaryota</taxon>
        <taxon>Fungi</taxon>
        <taxon>Dikarya</taxon>
        <taxon>Ascomycota</taxon>
        <taxon>Pezizomycotina</taxon>
        <taxon>Sordariomycetes</taxon>
        <taxon>Hypocreomycetidae</taxon>
        <taxon>Microascales</taxon>
        <taxon>Microascaceae</taxon>
        <taxon>Scedosporium</taxon>
    </lineage>
</organism>
<dbReference type="GeneID" id="27719436"/>
<dbReference type="PANTHER" id="PTHR24148">
    <property type="entry name" value="ANKYRIN REPEAT DOMAIN-CONTAINING PROTEIN 39 HOMOLOG-RELATED"/>
    <property type="match status" value="1"/>
</dbReference>
<dbReference type="AlphaFoldDB" id="A0A084FV11"/>
<dbReference type="HOGENOM" id="CLU_004184_7_4_1"/>
<dbReference type="InterPro" id="IPR010730">
    <property type="entry name" value="HET"/>
</dbReference>
<evidence type="ECO:0000313" key="2">
    <source>
        <dbReference type="EMBL" id="KEZ38923.1"/>
    </source>
</evidence>
<dbReference type="PANTHER" id="PTHR24148:SF64">
    <property type="entry name" value="HETEROKARYON INCOMPATIBILITY DOMAIN-CONTAINING PROTEIN"/>
    <property type="match status" value="1"/>
</dbReference>
<dbReference type="VEuPathDB" id="FungiDB:SAPIO_CDS10258"/>
<dbReference type="Pfam" id="PF06985">
    <property type="entry name" value="HET"/>
    <property type="match status" value="1"/>
</dbReference>
<gene>
    <name evidence="2" type="ORF">SAPIO_CDS10258</name>
</gene>
<name>A0A084FV11_PSEDA</name>
<dbReference type="RefSeq" id="XP_016638722.1">
    <property type="nucleotide sequence ID" value="XM_016783876.1"/>
</dbReference>
<feature type="domain" description="Heterokaryon incompatibility" evidence="1">
    <location>
        <begin position="68"/>
        <end position="215"/>
    </location>
</feature>
<dbReference type="Proteomes" id="UP000028545">
    <property type="component" value="Unassembled WGS sequence"/>
</dbReference>
<sequence>MPSPQQHPADRRSCRSPFPINEPFEPYRYEPLPSPRSIRLVILRPALTFQHPLRCSLRVVSLDEPPTYEALSYVWGSPQGTRPIRCNGREILVTPNCEDALRNLRIAHRPRALWIDAICIDQESMAEKSVQVPLMGDIYRLAKQAIVWLGPSVDGLSGTLMRLNLIGKIHFEMSTDPLSERKKRRANKILPRGEVDRICRICSNEWFQRIWTFQEFMLSSHVVFMLGRAQCRPRGLYTMYHYGRELMDHDTAQAFELKSYLLRYFHDEEFSAISSLLDLAILNRATDPRDKAYGFAAFLQQKISRVPPFDVDYSKSVAEVYTDFSWRFMCAVQSAGILSLVPTGQEAGGWPSWVPDLRDPALIKRDRCDWIDCSCERRLTGDEQKREFKTISFSEPATLSIGAKHCAIIDLIGPTMPRPEGRHNHDGVYTENSQSCPGLSSWISFVDSLDEKSAALSGLRFLLQLTPGLTRWDIVPEGRAVPEREKEGWGRWHKYQTSLDGCTIFSTATGQIGVCKGEVIPGDHIFLLATANHPFVLRRVGESFRVVGSISILGLGVHGWKSVRFTDSDGVKKINIV</sequence>
<evidence type="ECO:0000313" key="3">
    <source>
        <dbReference type="Proteomes" id="UP000028545"/>
    </source>
</evidence>
<reference evidence="2 3" key="1">
    <citation type="journal article" date="2014" name="Genome Announc.">
        <title>Draft genome sequence of the pathogenic fungus Scedosporium apiospermum.</title>
        <authorList>
            <person name="Vandeputte P."/>
            <person name="Ghamrawi S."/>
            <person name="Rechenmann M."/>
            <person name="Iltis A."/>
            <person name="Giraud S."/>
            <person name="Fleury M."/>
            <person name="Thornton C."/>
            <person name="Delhaes L."/>
            <person name="Meyer W."/>
            <person name="Papon N."/>
            <person name="Bouchara J.P."/>
        </authorList>
    </citation>
    <scope>NUCLEOTIDE SEQUENCE [LARGE SCALE GENOMIC DNA]</scope>
    <source>
        <strain evidence="2 3">IHEM 14462</strain>
    </source>
</reference>
<evidence type="ECO:0000259" key="1">
    <source>
        <dbReference type="Pfam" id="PF06985"/>
    </source>
</evidence>
<dbReference type="OMA" id="RICSNEW"/>
<proteinExistence type="predicted"/>
<dbReference type="KEGG" id="sapo:SAPIO_CDS10258"/>
<dbReference type="EMBL" id="JOWA01000165">
    <property type="protein sequence ID" value="KEZ38923.1"/>
    <property type="molecule type" value="Genomic_DNA"/>
</dbReference>